<dbReference type="OrthoDB" id="4630416at2759"/>
<sequence>MSNSNDTSQLPGRPQMPTLKSKGFQLHGQDFTVGGIARVGGARLQELLNPSALRLKREQKHAAEEAHRLFSKAFFAAQLKHYDIPFRSSHKRDELLSLLKNAVSQGKCNHVPQSVLDIAAAMKTDYAPLYQKWQAECAAWDAAKKQRDDEAFAKCKTPGERANCDLDRFMDMYFLTDGKPDKSKTPKPLVLSGFQDRWSLHSRAERVPGLETCSGGPPSNRELCIGWDRSEVFALASRVSERAYEAEKAKQKAEWEQQMARHRRYIARGLGTGSGGSRQPDTFDMARCLGSYIIQCDEIADQWPDVVRGHTLTMDISKGRGNTLLAAYDFGIIEGTMILSLSEDTLKAIVGGNTSESEASRSDDFYSSEDDGDGDEEGIHTQQPDGGIKRKAGQSSSLARATASAAAVRHPVTAKRRKTGAVPSLTRRVYLRLRGRETGEGEIIPDPDSGHIDFLSNSCATFAGLVYHLTFVAKNVEFRGYKVSDTPRVKPEAWEDFSYEAYEHARVGRWY</sequence>
<evidence type="ECO:0000313" key="3">
    <source>
        <dbReference type="Proteomes" id="UP000008984"/>
    </source>
</evidence>
<feature type="compositionally biased region" description="Acidic residues" evidence="1">
    <location>
        <begin position="366"/>
        <end position="376"/>
    </location>
</feature>
<dbReference type="eggNOG" id="ENOG502SEAR">
    <property type="taxonomic scope" value="Eukaryota"/>
</dbReference>
<name>G0RC40_HYPJQ</name>
<feature type="compositionally biased region" description="Low complexity" evidence="1">
    <location>
        <begin position="395"/>
        <end position="407"/>
    </location>
</feature>
<feature type="region of interest" description="Disordered" evidence="1">
    <location>
        <begin position="1"/>
        <end position="21"/>
    </location>
</feature>
<dbReference type="EMBL" id="GL985058">
    <property type="protein sequence ID" value="EGR51441.1"/>
    <property type="molecule type" value="Genomic_DNA"/>
</dbReference>
<feature type="region of interest" description="Disordered" evidence="1">
    <location>
        <begin position="352"/>
        <end position="419"/>
    </location>
</feature>
<dbReference type="GeneID" id="18480817"/>
<protein>
    <submittedName>
        <fullName evidence="2">Predicted protein</fullName>
    </submittedName>
</protein>
<evidence type="ECO:0000313" key="2">
    <source>
        <dbReference type="EMBL" id="EGR51441.1"/>
    </source>
</evidence>
<dbReference type="AlphaFoldDB" id="G0RC40"/>
<evidence type="ECO:0000256" key="1">
    <source>
        <dbReference type="SAM" id="MobiDB-lite"/>
    </source>
</evidence>
<keyword evidence="3" id="KW-1185">Reference proteome</keyword>
<feature type="compositionally biased region" description="Polar residues" evidence="1">
    <location>
        <begin position="1"/>
        <end position="10"/>
    </location>
</feature>
<dbReference type="Proteomes" id="UP000008984">
    <property type="component" value="Unassembled WGS sequence"/>
</dbReference>
<dbReference type="RefSeq" id="XP_006962926.1">
    <property type="nucleotide sequence ID" value="XM_006962864.1"/>
</dbReference>
<accession>G0RC40</accession>
<proteinExistence type="predicted"/>
<dbReference type="HOGENOM" id="CLU_032064_0_0_1"/>
<dbReference type="KEGG" id="tre:TRIREDRAFT_104334"/>
<dbReference type="VEuPathDB" id="FungiDB:TRIREDRAFT_104334"/>
<organism evidence="3">
    <name type="scientific">Hypocrea jecorina (strain QM6a)</name>
    <name type="common">Trichoderma reesei</name>
    <dbReference type="NCBI Taxonomy" id="431241"/>
    <lineage>
        <taxon>Eukaryota</taxon>
        <taxon>Fungi</taxon>
        <taxon>Dikarya</taxon>
        <taxon>Ascomycota</taxon>
        <taxon>Pezizomycotina</taxon>
        <taxon>Sordariomycetes</taxon>
        <taxon>Hypocreomycetidae</taxon>
        <taxon>Hypocreales</taxon>
        <taxon>Hypocreaceae</taxon>
        <taxon>Trichoderma</taxon>
    </lineage>
</organism>
<gene>
    <name evidence="2" type="ORF">TRIREDRAFT_104334</name>
</gene>
<reference evidence="2 3" key="1">
    <citation type="journal article" date="2008" name="Nat. Biotechnol.">
        <title>Genome sequencing and analysis of the biomass-degrading fungus Trichoderma reesei (syn. Hypocrea jecorina).</title>
        <authorList>
            <person name="Martinez D."/>
            <person name="Berka R.M."/>
            <person name="Henrissat B."/>
            <person name="Saloheimo M."/>
            <person name="Arvas M."/>
            <person name="Baker S.E."/>
            <person name="Chapman J."/>
            <person name="Chertkov O."/>
            <person name="Coutinho P.M."/>
            <person name="Cullen D."/>
            <person name="Danchin E.G."/>
            <person name="Grigoriev I.V."/>
            <person name="Harris P."/>
            <person name="Jackson M."/>
            <person name="Kubicek C.P."/>
            <person name="Han C.S."/>
            <person name="Ho I."/>
            <person name="Larrondo L.F."/>
            <person name="de Leon A.L."/>
            <person name="Magnuson J.K."/>
            <person name="Merino S."/>
            <person name="Misra M."/>
            <person name="Nelson B."/>
            <person name="Putnam N."/>
            <person name="Robbertse B."/>
            <person name="Salamov A.A."/>
            <person name="Schmoll M."/>
            <person name="Terry A."/>
            <person name="Thayer N."/>
            <person name="Westerholm-Parvinen A."/>
            <person name="Schoch C.L."/>
            <person name="Yao J."/>
            <person name="Barabote R."/>
            <person name="Nelson M.A."/>
            <person name="Detter C."/>
            <person name="Bruce D."/>
            <person name="Kuske C.R."/>
            <person name="Xie G."/>
            <person name="Richardson P."/>
            <person name="Rokhsar D.S."/>
            <person name="Lucas S.M."/>
            <person name="Rubin E.M."/>
            <person name="Dunn-Coleman N."/>
            <person name="Ward M."/>
            <person name="Brettin T.S."/>
        </authorList>
    </citation>
    <scope>NUCLEOTIDE SEQUENCE [LARGE SCALE GENOMIC DNA]</scope>
    <source>
        <strain evidence="2 3">QM6a</strain>
    </source>
</reference>